<keyword evidence="2" id="KW-0813">Transport</keyword>
<keyword evidence="5" id="KW-1278">Translocase</keyword>
<evidence type="ECO:0000313" key="9">
    <source>
        <dbReference type="EMBL" id="AXA23815.1"/>
    </source>
</evidence>
<evidence type="ECO:0000256" key="1">
    <source>
        <dbReference type="ARBA" id="ARBA00004127"/>
    </source>
</evidence>
<keyword evidence="3" id="KW-0997">Cell inner membrane</keyword>
<name>A0AAD0L711_PSEPU</name>
<dbReference type="InterPro" id="IPR003667">
    <property type="entry name" value="NqrDE/RnfAE"/>
</dbReference>
<evidence type="ECO:0000256" key="2">
    <source>
        <dbReference type="ARBA" id="ARBA00022448"/>
    </source>
</evidence>
<evidence type="ECO:0000256" key="3">
    <source>
        <dbReference type="ARBA" id="ARBA00022519"/>
    </source>
</evidence>
<dbReference type="EMBL" id="CP030750">
    <property type="protein sequence ID" value="AXA23815.1"/>
    <property type="molecule type" value="Genomic_DNA"/>
</dbReference>
<evidence type="ECO:0000256" key="4">
    <source>
        <dbReference type="ARBA" id="ARBA00022692"/>
    </source>
</evidence>
<keyword evidence="4 8" id="KW-0812">Transmembrane</keyword>
<feature type="transmembrane region" description="Helical" evidence="8">
    <location>
        <begin position="137"/>
        <end position="157"/>
    </location>
</feature>
<sequence length="173" mass="18189">MNRFWLLGSALAPLLGATQTLANALAIGLSTLLLVVGHQALTRPLRRMIGAPRIIASLILAAALASCLQLGLNAWALPLALSLGHYPALLSLHCVAVDALAPRTGRWPALIRHLLGLMGLYLILGACRQWLGQSAGIHLAVLTPGALILLGLLLALYNRLRPAPATSSRQGTL</sequence>
<feature type="transmembrane region" description="Helical" evidence="8">
    <location>
        <begin position="113"/>
        <end position="131"/>
    </location>
</feature>
<dbReference type="PANTHER" id="PTHR30586">
    <property type="entry name" value="ELECTRON TRANSPORT COMPLEX PROTEIN RNFE"/>
    <property type="match status" value="1"/>
</dbReference>
<organism evidence="9 10">
    <name type="scientific">Pseudomonas putida</name>
    <name type="common">Arthrobacter siderocapsulatus</name>
    <dbReference type="NCBI Taxonomy" id="303"/>
    <lineage>
        <taxon>Bacteria</taxon>
        <taxon>Pseudomonadati</taxon>
        <taxon>Pseudomonadota</taxon>
        <taxon>Gammaproteobacteria</taxon>
        <taxon>Pseudomonadales</taxon>
        <taxon>Pseudomonadaceae</taxon>
        <taxon>Pseudomonas</taxon>
    </lineage>
</organism>
<evidence type="ECO:0000313" key="10">
    <source>
        <dbReference type="Proteomes" id="UP000251617"/>
    </source>
</evidence>
<reference evidence="9 10" key="1">
    <citation type="submission" date="2018-06" db="EMBL/GenBank/DDBJ databases">
        <title>The genome of Pseudomonas putida NX-1, a lignin degrader.</title>
        <authorList>
            <person name="Xu Z."/>
        </authorList>
    </citation>
    <scope>NUCLEOTIDE SEQUENCE [LARGE SCALE GENOMIC DNA]</scope>
    <source>
        <strain evidence="9 10">NX-1</strain>
    </source>
</reference>
<accession>A0AAD0L711</accession>
<keyword evidence="3" id="KW-1003">Cell membrane</keyword>
<feature type="transmembrane region" description="Helical" evidence="8">
    <location>
        <begin position="83"/>
        <end position="101"/>
    </location>
</feature>
<feature type="transmembrane region" description="Helical" evidence="8">
    <location>
        <begin position="54"/>
        <end position="77"/>
    </location>
</feature>
<protein>
    <submittedName>
        <fullName evidence="9">NADH:quinone oxidoreductase</fullName>
    </submittedName>
</protein>
<dbReference type="GO" id="GO:0005886">
    <property type="term" value="C:plasma membrane"/>
    <property type="evidence" value="ECO:0007669"/>
    <property type="project" value="TreeGrafter"/>
</dbReference>
<keyword evidence="6 8" id="KW-1133">Transmembrane helix</keyword>
<feature type="transmembrane region" description="Helical" evidence="8">
    <location>
        <begin position="26"/>
        <end position="42"/>
    </location>
</feature>
<gene>
    <name evidence="9" type="ORF">C1S65_06635</name>
</gene>
<evidence type="ECO:0000256" key="7">
    <source>
        <dbReference type="ARBA" id="ARBA00023136"/>
    </source>
</evidence>
<dbReference type="AlphaFoldDB" id="A0AAD0L711"/>
<dbReference type="GO" id="GO:0012505">
    <property type="term" value="C:endomembrane system"/>
    <property type="evidence" value="ECO:0007669"/>
    <property type="project" value="UniProtKB-SubCell"/>
</dbReference>
<keyword evidence="7 8" id="KW-0472">Membrane</keyword>
<evidence type="ECO:0000256" key="5">
    <source>
        <dbReference type="ARBA" id="ARBA00022967"/>
    </source>
</evidence>
<proteinExistence type="predicted"/>
<dbReference type="RefSeq" id="WP_112897612.1">
    <property type="nucleotide sequence ID" value="NZ_CP030750.1"/>
</dbReference>
<dbReference type="Pfam" id="PF02508">
    <property type="entry name" value="Rnf-Nqr"/>
    <property type="match status" value="1"/>
</dbReference>
<evidence type="ECO:0000256" key="6">
    <source>
        <dbReference type="ARBA" id="ARBA00022989"/>
    </source>
</evidence>
<dbReference type="Proteomes" id="UP000251617">
    <property type="component" value="Chromosome"/>
</dbReference>
<evidence type="ECO:0000256" key="8">
    <source>
        <dbReference type="SAM" id="Phobius"/>
    </source>
</evidence>
<comment type="subcellular location">
    <subcellularLocation>
        <location evidence="1">Endomembrane system</location>
        <topology evidence="1">Multi-pass membrane protein</topology>
    </subcellularLocation>
</comment>
<dbReference type="PANTHER" id="PTHR30586:SF0">
    <property type="entry name" value="ION-TRANSLOCATING OXIDOREDUCTASE COMPLEX SUBUNIT E"/>
    <property type="match status" value="1"/>
</dbReference>
<dbReference type="PIRSF" id="PIRSF006102">
    <property type="entry name" value="NQR_DE"/>
    <property type="match status" value="1"/>
</dbReference>